<gene>
    <name evidence="1" type="ORF">MCOR_11272</name>
</gene>
<organism evidence="1 2">
    <name type="scientific">Mytilus coruscus</name>
    <name type="common">Sea mussel</name>
    <dbReference type="NCBI Taxonomy" id="42192"/>
    <lineage>
        <taxon>Eukaryota</taxon>
        <taxon>Metazoa</taxon>
        <taxon>Spiralia</taxon>
        <taxon>Lophotrochozoa</taxon>
        <taxon>Mollusca</taxon>
        <taxon>Bivalvia</taxon>
        <taxon>Autobranchia</taxon>
        <taxon>Pteriomorphia</taxon>
        <taxon>Mytilida</taxon>
        <taxon>Mytiloidea</taxon>
        <taxon>Mytilidae</taxon>
        <taxon>Mytilinae</taxon>
        <taxon>Mytilus</taxon>
    </lineage>
</organism>
<dbReference type="OrthoDB" id="10043687at2759"/>
<proteinExistence type="predicted"/>
<dbReference type="AlphaFoldDB" id="A0A6J8AUC7"/>
<evidence type="ECO:0000313" key="2">
    <source>
        <dbReference type="Proteomes" id="UP000507470"/>
    </source>
</evidence>
<keyword evidence="2" id="KW-1185">Reference proteome</keyword>
<dbReference type="Proteomes" id="UP000507470">
    <property type="component" value="Unassembled WGS sequence"/>
</dbReference>
<evidence type="ECO:0000313" key="1">
    <source>
        <dbReference type="EMBL" id="CAC5373548.1"/>
    </source>
</evidence>
<accession>A0A6J8AUC7</accession>
<evidence type="ECO:0008006" key="3">
    <source>
        <dbReference type="Google" id="ProtNLM"/>
    </source>
</evidence>
<dbReference type="EMBL" id="CACVKT020001913">
    <property type="protein sequence ID" value="CAC5373548.1"/>
    <property type="molecule type" value="Genomic_DNA"/>
</dbReference>
<sequence>MAQLGYGYNRQEVVDIATDYAVMLDKKTKNDKPLTLTWFYGMLGRWPDLKAVKPRALEVVRVKAANKENITKYFNELEKVLLKYDLMDKPHLIYNIDEKGVTINHNPSTVVSGVETSAQEVTTGKGDTVTILGCGNAIGNALPPYFIFPGQRMNDQLLALSLRRVGLIRNCLWISSAIISRNVFQVMDINLMLLLVQLNGLGVITL</sequence>
<reference evidence="1 2" key="1">
    <citation type="submission" date="2020-06" db="EMBL/GenBank/DDBJ databases">
        <authorList>
            <person name="Li R."/>
            <person name="Bekaert M."/>
        </authorList>
    </citation>
    <scope>NUCLEOTIDE SEQUENCE [LARGE SCALE GENOMIC DNA]</scope>
    <source>
        <strain evidence="2">wild</strain>
    </source>
</reference>
<name>A0A6J8AUC7_MYTCO</name>
<protein>
    <recommendedName>
        <fullName evidence="3">DDE-1 domain-containing protein</fullName>
    </recommendedName>
</protein>